<feature type="compositionally biased region" description="Polar residues" evidence="1">
    <location>
        <begin position="101"/>
        <end position="113"/>
    </location>
</feature>
<feature type="region of interest" description="Disordered" evidence="1">
    <location>
        <begin position="1"/>
        <end position="40"/>
    </location>
</feature>
<comment type="caution">
    <text evidence="3">The sequence shown here is derived from an EMBL/GenBank/DDBJ whole genome shotgun (WGS) entry which is preliminary data.</text>
</comment>
<dbReference type="PANTHER" id="PTHR15505">
    <property type="entry name" value="RIIA DOMAIN-CONTAINING PROTEIN 1"/>
    <property type="match status" value="1"/>
</dbReference>
<evidence type="ECO:0000256" key="1">
    <source>
        <dbReference type="SAM" id="MobiDB-lite"/>
    </source>
</evidence>
<evidence type="ECO:0000313" key="3">
    <source>
        <dbReference type="EMBL" id="CAK0817852.1"/>
    </source>
</evidence>
<name>A0ABN9RM49_9DINO</name>
<proteinExistence type="predicted"/>
<dbReference type="Pfam" id="PF02197">
    <property type="entry name" value="RIIa"/>
    <property type="match status" value="1"/>
</dbReference>
<reference evidence="3" key="1">
    <citation type="submission" date="2023-10" db="EMBL/GenBank/DDBJ databases">
        <authorList>
            <person name="Chen Y."/>
            <person name="Shah S."/>
            <person name="Dougan E. K."/>
            <person name="Thang M."/>
            <person name="Chan C."/>
        </authorList>
    </citation>
    <scope>NUCLEOTIDE SEQUENCE [LARGE SCALE GENOMIC DNA]</scope>
</reference>
<keyword evidence="4" id="KW-1185">Reference proteome</keyword>
<feature type="domain" description="RIIa" evidence="2">
    <location>
        <begin position="68"/>
        <end position="97"/>
    </location>
</feature>
<dbReference type="InterPro" id="IPR003117">
    <property type="entry name" value="cAMP_dep_PK_reg_su_I/II_a/b"/>
</dbReference>
<protein>
    <recommendedName>
        <fullName evidence="2">RIIa domain-containing protein</fullName>
    </recommendedName>
</protein>
<dbReference type="InterPro" id="IPR047501">
    <property type="entry name" value="DD_CATIP"/>
</dbReference>
<sequence>KSRGGRSPEAFGGGDGRRPRREGPPGAMSFTEFEIDGRLKDPEQQEKLELREEELRQAHGKYLQKHPELRQVLNDFMSSVLLHRPDQVFDFAKEYFSAFKQSDSDAAQEQQTGDAPDAAPEEAAAPPQ</sequence>
<dbReference type="Gene3D" id="1.20.890.10">
    <property type="entry name" value="cAMP-dependent protein kinase regulatory subunit, dimerization-anchoring domain"/>
    <property type="match status" value="1"/>
</dbReference>
<feature type="compositionally biased region" description="Low complexity" evidence="1">
    <location>
        <begin position="114"/>
        <end position="128"/>
    </location>
</feature>
<dbReference type="PANTHER" id="PTHR15505:SF4">
    <property type="entry name" value="RIIA DOMAIN-CONTAINING PROTEIN 1"/>
    <property type="match status" value="1"/>
</dbReference>
<dbReference type="CDD" id="cd22973">
    <property type="entry name" value="DD_CATIP"/>
    <property type="match status" value="1"/>
</dbReference>
<dbReference type="SUPFAM" id="SSF47391">
    <property type="entry name" value="Dimerization-anchoring domain of cAMP-dependent PK regulatory subunit"/>
    <property type="match status" value="1"/>
</dbReference>
<evidence type="ECO:0000259" key="2">
    <source>
        <dbReference type="Pfam" id="PF02197"/>
    </source>
</evidence>
<dbReference type="Proteomes" id="UP001189429">
    <property type="component" value="Unassembled WGS sequence"/>
</dbReference>
<feature type="non-terminal residue" evidence="3">
    <location>
        <position position="1"/>
    </location>
</feature>
<gene>
    <name evidence="3" type="ORF">PCOR1329_LOCUS20313</name>
</gene>
<dbReference type="EMBL" id="CAUYUJ010006575">
    <property type="protein sequence ID" value="CAK0817852.1"/>
    <property type="molecule type" value="Genomic_DNA"/>
</dbReference>
<evidence type="ECO:0000313" key="4">
    <source>
        <dbReference type="Proteomes" id="UP001189429"/>
    </source>
</evidence>
<organism evidence="3 4">
    <name type="scientific">Prorocentrum cordatum</name>
    <dbReference type="NCBI Taxonomy" id="2364126"/>
    <lineage>
        <taxon>Eukaryota</taxon>
        <taxon>Sar</taxon>
        <taxon>Alveolata</taxon>
        <taxon>Dinophyceae</taxon>
        <taxon>Prorocentrales</taxon>
        <taxon>Prorocentraceae</taxon>
        <taxon>Prorocentrum</taxon>
    </lineage>
</organism>
<accession>A0ABN9RM49</accession>
<feature type="region of interest" description="Disordered" evidence="1">
    <location>
        <begin position="101"/>
        <end position="128"/>
    </location>
</feature>